<dbReference type="Pfam" id="PF10536">
    <property type="entry name" value="PMD"/>
    <property type="match status" value="1"/>
</dbReference>
<gene>
    <name evidence="2" type="ORF">LITE_LOCUS34131</name>
</gene>
<feature type="domain" description="Aminotransferase-like plant mobile" evidence="1">
    <location>
        <begin position="53"/>
        <end position="152"/>
    </location>
</feature>
<evidence type="ECO:0000313" key="3">
    <source>
        <dbReference type="Proteomes" id="UP001154282"/>
    </source>
</evidence>
<dbReference type="InterPro" id="IPR044824">
    <property type="entry name" value="MAIN-like"/>
</dbReference>
<sequence length="156" mass="17381">MVVDPRQLEKWSLEADIRALLGLDHDDSEYGAQVGEVASLSRWYRGYGLLGVAALTHLQQSGPPAREAHCYLLLLLGSTLSVDKSKDRVSTVFNLFVKRPDMLREYVWGAGALAYLYSQLGIASREEAKGLAGSLTLLQCWIYDHFPTLRASRLEP</sequence>
<keyword evidence="3" id="KW-1185">Reference proteome</keyword>
<comment type="caution">
    <text evidence="2">The sequence shown here is derived from an EMBL/GenBank/DDBJ whole genome shotgun (WGS) entry which is preliminary data.</text>
</comment>
<evidence type="ECO:0000313" key="2">
    <source>
        <dbReference type="EMBL" id="CAI0459693.1"/>
    </source>
</evidence>
<protein>
    <recommendedName>
        <fullName evidence="1">Aminotransferase-like plant mobile domain-containing protein</fullName>
    </recommendedName>
</protein>
<organism evidence="2 3">
    <name type="scientific">Linum tenue</name>
    <dbReference type="NCBI Taxonomy" id="586396"/>
    <lineage>
        <taxon>Eukaryota</taxon>
        <taxon>Viridiplantae</taxon>
        <taxon>Streptophyta</taxon>
        <taxon>Embryophyta</taxon>
        <taxon>Tracheophyta</taxon>
        <taxon>Spermatophyta</taxon>
        <taxon>Magnoliopsida</taxon>
        <taxon>eudicotyledons</taxon>
        <taxon>Gunneridae</taxon>
        <taxon>Pentapetalae</taxon>
        <taxon>rosids</taxon>
        <taxon>fabids</taxon>
        <taxon>Malpighiales</taxon>
        <taxon>Linaceae</taxon>
        <taxon>Linum</taxon>
    </lineage>
</organism>
<dbReference type="GO" id="GO:0010073">
    <property type="term" value="P:meristem maintenance"/>
    <property type="evidence" value="ECO:0007669"/>
    <property type="project" value="InterPro"/>
</dbReference>
<dbReference type="Proteomes" id="UP001154282">
    <property type="component" value="Unassembled WGS sequence"/>
</dbReference>
<dbReference type="InterPro" id="IPR019557">
    <property type="entry name" value="AminoTfrase-like_pln_mobile"/>
</dbReference>
<accession>A0AAV0NM52</accession>
<dbReference type="PANTHER" id="PTHR46033">
    <property type="entry name" value="PROTEIN MAIN-LIKE 2"/>
    <property type="match status" value="1"/>
</dbReference>
<evidence type="ECO:0000259" key="1">
    <source>
        <dbReference type="Pfam" id="PF10536"/>
    </source>
</evidence>
<dbReference type="AlphaFoldDB" id="A0AAV0NM52"/>
<name>A0AAV0NM52_9ROSI</name>
<reference evidence="2" key="1">
    <citation type="submission" date="2022-08" db="EMBL/GenBank/DDBJ databases">
        <authorList>
            <person name="Gutierrez-Valencia J."/>
        </authorList>
    </citation>
    <scope>NUCLEOTIDE SEQUENCE</scope>
</reference>
<dbReference type="EMBL" id="CAMGYJ010000008">
    <property type="protein sequence ID" value="CAI0459693.1"/>
    <property type="molecule type" value="Genomic_DNA"/>
</dbReference>
<dbReference type="PANTHER" id="PTHR46033:SF8">
    <property type="entry name" value="PROTEIN MAINTENANCE OF MERISTEMS-LIKE"/>
    <property type="match status" value="1"/>
</dbReference>
<proteinExistence type="predicted"/>